<accession>A0AAV6PQR6</accession>
<evidence type="ECO:0000313" key="1">
    <source>
        <dbReference type="EMBL" id="KAG7475141.1"/>
    </source>
</evidence>
<keyword evidence="2" id="KW-1185">Reference proteome</keyword>
<reference evidence="1 2" key="1">
    <citation type="journal article" date="2021" name="Sci. Rep.">
        <title>Chromosome anchoring in Senegalese sole (Solea senegalensis) reveals sex-associated markers and genome rearrangements in flatfish.</title>
        <authorList>
            <person name="Guerrero-Cozar I."/>
            <person name="Gomez-Garrido J."/>
            <person name="Berbel C."/>
            <person name="Martinez-Blanch J.F."/>
            <person name="Alioto T."/>
            <person name="Claros M.G."/>
            <person name="Gagnaire P.A."/>
            <person name="Manchado M."/>
        </authorList>
    </citation>
    <scope>NUCLEOTIDE SEQUENCE [LARGE SCALE GENOMIC DNA]</scope>
    <source>
        <strain evidence="1">Sse05_10M</strain>
    </source>
</reference>
<gene>
    <name evidence="1" type="ORF">JOB18_024730</name>
</gene>
<dbReference type="EMBL" id="JAGKHQ010000021">
    <property type="protein sequence ID" value="KAG7475141.1"/>
    <property type="molecule type" value="Genomic_DNA"/>
</dbReference>
<dbReference type="Proteomes" id="UP000693946">
    <property type="component" value="Linkage Group LG9"/>
</dbReference>
<proteinExistence type="predicted"/>
<name>A0AAV6PQR6_SOLSE</name>
<protein>
    <submittedName>
        <fullName evidence="1">Uncharacterized protein</fullName>
    </submittedName>
</protein>
<organism evidence="1 2">
    <name type="scientific">Solea senegalensis</name>
    <name type="common">Senegalese sole</name>
    <dbReference type="NCBI Taxonomy" id="28829"/>
    <lineage>
        <taxon>Eukaryota</taxon>
        <taxon>Metazoa</taxon>
        <taxon>Chordata</taxon>
        <taxon>Craniata</taxon>
        <taxon>Vertebrata</taxon>
        <taxon>Euteleostomi</taxon>
        <taxon>Actinopterygii</taxon>
        <taxon>Neopterygii</taxon>
        <taxon>Teleostei</taxon>
        <taxon>Neoteleostei</taxon>
        <taxon>Acanthomorphata</taxon>
        <taxon>Carangaria</taxon>
        <taxon>Pleuronectiformes</taxon>
        <taxon>Pleuronectoidei</taxon>
        <taxon>Soleidae</taxon>
        <taxon>Solea</taxon>
    </lineage>
</organism>
<comment type="caution">
    <text evidence="1">The sequence shown here is derived from an EMBL/GenBank/DDBJ whole genome shotgun (WGS) entry which is preliminary data.</text>
</comment>
<sequence>MKDETVLSELLWRCSADTGPTQLNSSQRKLTSDLSRNTRAGGGVVFPADPVKALKQPQLSDNNVLFLDRKNSDVRPVKTCHSTTSSSQTLCAEALGDCVKAEETIWYFIRIVYGELLAAWVSIWFCQSNTI</sequence>
<evidence type="ECO:0000313" key="2">
    <source>
        <dbReference type="Proteomes" id="UP000693946"/>
    </source>
</evidence>
<dbReference type="AlphaFoldDB" id="A0AAV6PQR6"/>